<dbReference type="EMBL" id="UIDG01000312">
    <property type="protein sequence ID" value="SUS07116.1"/>
    <property type="molecule type" value="Genomic_DNA"/>
</dbReference>
<organism evidence="2">
    <name type="scientific">metagenome</name>
    <dbReference type="NCBI Taxonomy" id="256318"/>
    <lineage>
        <taxon>unclassified sequences</taxon>
        <taxon>metagenomes</taxon>
    </lineage>
</organism>
<name>A0A380TFQ6_9ZZZZ</name>
<evidence type="ECO:0000313" key="2">
    <source>
        <dbReference type="EMBL" id="SUS07116.1"/>
    </source>
</evidence>
<dbReference type="SMART" id="SM00869">
    <property type="entry name" value="Autotransporter"/>
    <property type="match status" value="1"/>
</dbReference>
<sequence>MIKHLPRSARDAGRAEECITPAFRLSCRLVCRRDLAFCALVVAGGVLALPAESGQTFNEATTNQLRFFSQGNCGLTKSGTALNANCTSGFLPGGEGSASNGSASSSVSSPAALAPGQERIRVFRERQGKSGGSADTSIGLGQGFSLFVAPGYERLSHSNNAYEDGYASDIGGVTVGGDYQFNTYLLAGLAFSYRYQDARYDDGGGFNTSDYGLTVYGSVLPVDNAFIDVAAGYGWQKSNETRVGRLFNNVGVNYAKARLRSDYTGDRLTAGVIAGYDQPIDNINVGPRIGFNATHQEREPYHEKGGLGLPLEYQRDSQTSLQSSLGAAASMAVSTTFGVLLPQIEAAWVHEFANDQRGMKARFRQSTAQVGNFRYDSESPDRNFGIIGVGLTAVLPNGLQPFMAFRSIVGNDNYNSYAVSAGLRLEL</sequence>
<dbReference type="Pfam" id="PF03797">
    <property type="entry name" value="Autotransporter"/>
    <property type="match status" value="1"/>
</dbReference>
<reference evidence="2" key="1">
    <citation type="submission" date="2018-07" db="EMBL/GenBank/DDBJ databases">
        <authorList>
            <person name="Quirk P.G."/>
            <person name="Krulwich T.A."/>
        </authorList>
    </citation>
    <scope>NUCLEOTIDE SEQUENCE</scope>
</reference>
<proteinExistence type="predicted"/>
<protein>
    <submittedName>
        <fullName evidence="2">Putative Autotransporter beta-domain protein</fullName>
    </submittedName>
</protein>
<accession>A0A380TFQ6</accession>
<dbReference type="AlphaFoldDB" id="A0A380TFQ6"/>
<dbReference type="InterPro" id="IPR036709">
    <property type="entry name" value="Autotransporte_beta_dom_sf"/>
</dbReference>
<dbReference type="SUPFAM" id="SSF103515">
    <property type="entry name" value="Autotransporter"/>
    <property type="match status" value="1"/>
</dbReference>
<gene>
    <name evidence="2" type="ORF">DF3PB_380013</name>
</gene>
<dbReference type="InterPro" id="IPR005546">
    <property type="entry name" value="Autotransporte_beta"/>
</dbReference>
<feature type="domain" description="Autotransporter" evidence="1">
    <location>
        <begin position="139"/>
        <end position="427"/>
    </location>
</feature>
<evidence type="ECO:0000259" key="1">
    <source>
        <dbReference type="PROSITE" id="PS51208"/>
    </source>
</evidence>
<dbReference type="Gene3D" id="2.40.128.130">
    <property type="entry name" value="Autotransporter beta-domain"/>
    <property type="match status" value="1"/>
</dbReference>
<dbReference type="PROSITE" id="PS51208">
    <property type="entry name" value="AUTOTRANSPORTER"/>
    <property type="match status" value="1"/>
</dbReference>